<keyword evidence="14" id="KW-0547">Nucleotide-binding</keyword>
<dbReference type="Pfam" id="PF01485">
    <property type="entry name" value="IBR"/>
    <property type="match status" value="1"/>
</dbReference>
<evidence type="ECO:0000256" key="4">
    <source>
        <dbReference type="ARBA" id="ARBA00022679"/>
    </source>
</evidence>
<evidence type="ECO:0000256" key="10">
    <source>
        <dbReference type="PROSITE-ProRule" id="PRU00175"/>
    </source>
</evidence>
<dbReference type="GO" id="GO:0043130">
    <property type="term" value="F:ubiquitin binding"/>
    <property type="evidence" value="ECO:0007669"/>
    <property type="project" value="TreeGrafter"/>
</dbReference>
<dbReference type="InterPro" id="IPR017907">
    <property type="entry name" value="Znf_RING_CS"/>
</dbReference>
<dbReference type="GO" id="GO:0004386">
    <property type="term" value="F:helicase activity"/>
    <property type="evidence" value="ECO:0007669"/>
    <property type="project" value="UniProtKB-KW"/>
</dbReference>
<evidence type="ECO:0000313" key="14">
    <source>
        <dbReference type="EMBL" id="GKT42983.1"/>
    </source>
</evidence>
<gene>
    <name evidence="14" type="ORF">ColSpa_03164</name>
</gene>
<comment type="pathway">
    <text evidence="2">Protein modification; protein ubiquitination.</text>
</comment>
<dbReference type="InterPro" id="IPR018957">
    <property type="entry name" value="Znf_C3HC4_RING-type"/>
</dbReference>
<keyword evidence="15" id="KW-1185">Reference proteome</keyword>
<evidence type="ECO:0000256" key="7">
    <source>
        <dbReference type="ARBA" id="ARBA00022771"/>
    </source>
</evidence>
<dbReference type="PANTHER" id="PTHR22770:SF13">
    <property type="entry name" value="RING-TYPE DOMAIN-CONTAINING PROTEIN"/>
    <property type="match status" value="1"/>
</dbReference>
<keyword evidence="9" id="KW-0862">Zinc</keyword>
<dbReference type="GO" id="GO:0008270">
    <property type="term" value="F:zinc ion binding"/>
    <property type="evidence" value="ECO:0007669"/>
    <property type="project" value="UniProtKB-KW"/>
</dbReference>
<name>A0AA37P023_9PEZI</name>
<comment type="caution">
    <text evidence="14">The sequence shown here is derived from an EMBL/GenBank/DDBJ whole genome shotgun (WGS) entry which is preliminary data.</text>
</comment>
<dbReference type="InterPro" id="IPR013083">
    <property type="entry name" value="Znf_RING/FYVE/PHD"/>
</dbReference>
<dbReference type="GeneID" id="73323966"/>
<dbReference type="Pfam" id="PF00097">
    <property type="entry name" value="zf-C3HC4"/>
    <property type="match status" value="1"/>
</dbReference>
<feature type="domain" description="RING-type" evidence="12">
    <location>
        <begin position="417"/>
        <end position="459"/>
    </location>
</feature>
<dbReference type="PANTHER" id="PTHR22770">
    <property type="entry name" value="UBIQUITIN CONJUGATING ENZYME 7 INTERACTING PROTEIN-RELATED"/>
    <property type="match status" value="1"/>
</dbReference>
<accession>A0AA37P023</accession>
<reference evidence="14 15" key="1">
    <citation type="submission" date="2022-03" db="EMBL/GenBank/DDBJ databases">
        <title>Genome data of Colletotrichum spp.</title>
        <authorList>
            <person name="Utami Y.D."/>
            <person name="Hiruma K."/>
        </authorList>
    </citation>
    <scope>NUCLEOTIDE SEQUENCE [LARGE SCALE GENOMIC DNA]</scope>
    <source>
        <strain evidence="14 15">MAFF 239500</strain>
    </source>
</reference>
<evidence type="ECO:0000256" key="8">
    <source>
        <dbReference type="ARBA" id="ARBA00022786"/>
    </source>
</evidence>
<feature type="region of interest" description="Disordered" evidence="11">
    <location>
        <begin position="660"/>
        <end position="694"/>
    </location>
</feature>
<dbReference type="Gene3D" id="3.30.40.10">
    <property type="entry name" value="Zinc/RING finger domain, C3HC4 (zinc finger)"/>
    <property type="match status" value="1"/>
</dbReference>
<dbReference type="AlphaFoldDB" id="A0AA37P023"/>
<protein>
    <recommendedName>
        <fullName evidence="3">RBR-type E3 ubiquitin transferase</fullName>
        <ecNumber evidence="3">2.3.2.31</ecNumber>
    </recommendedName>
</protein>
<evidence type="ECO:0000256" key="11">
    <source>
        <dbReference type="SAM" id="MobiDB-lite"/>
    </source>
</evidence>
<organism evidence="14 15">
    <name type="scientific">Colletotrichum spaethianum</name>
    <dbReference type="NCBI Taxonomy" id="700344"/>
    <lineage>
        <taxon>Eukaryota</taxon>
        <taxon>Fungi</taxon>
        <taxon>Dikarya</taxon>
        <taxon>Ascomycota</taxon>
        <taxon>Pezizomycotina</taxon>
        <taxon>Sordariomycetes</taxon>
        <taxon>Hypocreomycetidae</taxon>
        <taxon>Glomerellales</taxon>
        <taxon>Glomerellaceae</taxon>
        <taxon>Colletotrichum</taxon>
        <taxon>Colletotrichum spaethianum species complex</taxon>
    </lineage>
</organism>
<keyword evidence="14" id="KW-0378">Hydrolase</keyword>
<feature type="compositionally biased region" description="Acidic residues" evidence="11">
    <location>
        <begin position="662"/>
        <end position="679"/>
    </location>
</feature>
<comment type="catalytic activity">
    <reaction evidence="1">
        <text>[E2 ubiquitin-conjugating enzyme]-S-ubiquitinyl-L-cysteine + [acceptor protein]-L-lysine = [E2 ubiquitin-conjugating enzyme]-L-cysteine + [acceptor protein]-N(6)-ubiquitinyl-L-lysine.</text>
        <dbReference type="EC" id="2.3.2.31"/>
    </reaction>
</comment>
<dbReference type="GO" id="GO:0061630">
    <property type="term" value="F:ubiquitin protein ligase activity"/>
    <property type="evidence" value="ECO:0007669"/>
    <property type="project" value="UniProtKB-EC"/>
</dbReference>
<evidence type="ECO:0000256" key="2">
    <source>
        <dbReference type="ARBA" id="ARBA00004906"/>
    </source>
</evidence>
<dbReference type="Proteomes" id="UP001055115">
    <property type="component" value="Unassembled WGS sequence"/>
</dbReference>
<sequence>MANQRSRLSTTPFSTSSPPRIIPQPLLHPQDPTKGFIIQSLMGAQVRFGPGAEVTRVSLSTDFKAIRIWDIDTDASIESIWKGLAAISSYDAHQLQIFVREGTRGTIRFADLAANDRYFAQNICRGFQEIDQQHGTLLSDDVQEIPSFIPWLPARQYAVTDSCTLLLTWRKPTRTATLMFRDGRKARELACLVHDRLIKTFDRHVRAEVIPMPCSRTAVELSGLPIHLSHADVVKRIPQDLTPNWIGAVLQELADLTALTERLESIGPLASDLCPQNTADERMTSATVRFVDEADARRAIRKYNDTVLPFQRSGVLHVEALFKTKFVIPYRWINNPAAPLGRVSTNYPQVNFEVFDHAFPETISLEVTSTDKSSAVQVRRILESHFEVDASKEEEYAHMLEDALSLQDDESSSESHCSVCMTEPTDPIQSSCGHVYCLDCYTHLTKSAAVSVTDTAIKCIGNIGSCQKPFPLSELRAVLPTVDYRRLLESSLTSYVRRSPLKLRNCPTAGCQQLYRPTPKKANVNPVARCPGCLVVLCSACHAQHEEDVSCEKAEDDANTQLRKALNIKGCPQCGTFLERTGGCNHLKCESCHTHICWVCMSHYPESLACYEHMRDTHGGAYAGIPGYDVFGERIRDVPPLLPGVELHLEAQVVENFYGHDGEEEFEDDVDDEDDEEGEYGGPGPDVEGQELHE</sequence>
<dbReference type="EC" id="2.3.2.31" evidence="3"/>
<dbReference type="SMART" id="SM00647">
    <property type="entry name" value="IBR"/>
    <property type="match status" value="2"/>
</dbReference>
<dbReference type="Pfam" id="PF22605">
    <property type="entry name" value="IBR_2"/>
    <property type="match status" value="1"/>
</dbReference>
<evidence type="ECO:0000313" key="15">
    <source>
        <dbReference type="Proteomes" id="UP001055115"/>
    </source>
</evidence>
<dbReference type="CDD" id="cd16449">
    <property type="entry name" value="RING-HC"/>
    <property type="match status" value="1"/>
</dbReference>
<keyword evidence="6" id="KW-0677">Repeat</keyword>
<feature type="region of interest" description="Disordered" evidence="11">
    <location>
        <begin position="1"/>
        <end position="22"/>
    </location>
</feature>
<dbReference type="GO" id="GO:0097039">
    <property type="term" value="P:protein linear polyubiquitination"/>
    <property type="evidence" value="ECO:0007669"/>
    <property type="project" value="TreeGrafter"/>
</dbReference>
<evidence type="ECO:0000259" key="12">
    <source>
        <dbReference type="PROSITE" id="PS50089"/>
    </source>
</evidence>
<keyword evidence="4" id="KW-0808">Transferase</keyword>
<evidence type="ECO:0000256" key="6">
    <source>
        <dbReference type="ARBA" id="ARBA00022737"/>
    </source>
</evidence>
<dbReference type="Gene3D" id="1.20.120.1750">
    <property type="match status" value="1"/>
</dbReference>
<dbReference type="PROSITE" id="PS51873">
    <property type="entry name" value="TRIAD"/>
    <property type="match status" value="1"/>
</dbReference>
<dbReference type="PROSITE" id="PS50089">
    <property type="entry name" value="ZF_RING_2"/>
    <property type="match status" value="1"/>
</dbReference>
<dbReference type="RefSeq" id="XP_049125333.1">
    <property type="nucleotide sequence ID" value="XM_049269376.1"/>
</dbReference>
<feature type="compositionally biased region" description="Low complexity" evidence="11">
    <location>
        <begin position="1"/>
        <end position="19"/>
    </location>
</feature>
<evidence type="ECO:0000256" key="9">
    <source>
        <dbReference type="ARBA" id="ARBA00022833"/>
    </source>
</evidence>
<keyword evidence="5" id="KW-0479">Metal-binding</keyword>
<dbReference type="InterPro" id="IPR051628">
    <property type="entry name" value="LUBAC_E3_Ligases"/>
</dbReference>
<proteinExistence type="predicted"/>
<dbReference type="GO" id="GO:0043161">
    <property type="term" value="P:proteasome-mediated ubiquitin-dependent protein catabolic process"/>
    <property type="evidence" value="ECO:0007669"/>
    <property type="project" value="TreeGrafter"/>
</dbReference>
<dbReference type="InterPro" id="IPR054694">
    <property type="entry name" value="Parkin-like_IBR"/>
</dbReference>
<dbReference type="InterPro" id="IPR044066">
    <property type="entry name" value="TRIAD_supradom"/>
</dbReference>
<keyword evidence="14" id="KW-0067">ATP-binding</keyword>
<dbReference type="EMBL" id="BQXU01000006">
    <property type="protein sequence ID" value="GKT42983.1"/>
    <property type="molecule type" value="Genomic_DNA"/>
</dbReference>
<dbReference type="GO" id="GO:0000151">
    <property type="term" value="C:ubiquitin ligase complex"/>
    <property type="evidence" value="ECO:0007669"/>
    <property type="project" value="TreeGrafter"/>
</dbReference>
<dbReference type="InterPro" id="IPR001841">
    <property type="entry name" value="Znf_RING"/>
</dbReference>
<dbReference type="CDD" id="cd20335">
    <property type="entry name" value="BRcat_RBR"/>
    <property type="match status" value="1"/>
</dbReference>
<keyword evidence="14" id="KW-0347">Helicase</keyword>
<dbReference type="SUPFAM" id="SSF57850">
    <property type="entry name" value="RING/U-box"/>
    <property type="match status" value="2"/>
</dbReference>
<feature type="domain" description="RING-type" evidence="13">
    <location>
        <begin position="413"/>
        <end position="628"/>
    </location>
</feature>
<evidence type="ECO:0000256" key="3">
    <source>
        <dbReference type="ARBA" id="ARBA00012251"/>
    </source>
</evidence>
<keyword evidence="7 10" id="KW-0863">Zinc-finger</keyword>
<evidence type="ECO:0000256" key="1">
    <source>
        <dbReference type="ARBA" id="ARBA00001798"/>
    </source>
</evidence>
<dbReference type="PROSITE" id="PS00518">
    <property type="entry name" value="ZF_RING_1"/>
    <property type="match status" value="1"/>
</dbReference>
<keyword evidence="8" id="KW-0833">Ubl conjugation pathway</keyword>
<dbReference type="InterPro" id="IPR002867">
    <property type="entry name" value="IBR_dom"/>
</dbReference>
<evidence type="ECO:0000256" key="5">
    <source>
        <dbReference type="ARBA" id="ARBA00022723"/>
    </source>
</evidence>
<evidence type="ECO:0000259" key="13">
    <source>
        <dbReference type="PROSITE" id="PS51873"/>
    </source>
</evidence>